<evidence type="ECO:0000313" key="12">
    <source>
        <dbReference type="EMBL" id="MBB6730277.1"/>
    </source>
</evidence>
<keyword evidence="8 9" id="KW-0472">Membrane</keyword>
<dbReference type="SMART" id="SM00382">
    <property type="entry name" value="AAA"/>
    <property type="match status" value="1"/>
</dbReference>
<evidence type="ECO:0000256" key="8">
    <source>
        <dbReference type="ARBA" id="ARBA00023136"/>
    </source>
</evidence>
<dbReference type="EMBL" id="JACJVO010000007">
    <property type="protein sequence ID" value="MBB6730277.1"/>
    <property type="molecule type" value="Genomic_DNA"/>
</dbReference>
<dbReference type="PROSITE" id="PS50929">
    <property type="entry name" value="ABC_TM1F"/>
    <property type="match status" value="1"/>
</dbReference>
<feature type="transmembrane region" description="Helical" evidence="9">
    <location>
        <begin position="254"/>
        <end position="277"/>
    </location>
</feature>
<feature type="transmembrane region" description="Helical" evidence="9">
    <location>
        <begin position="174"/>
        <end position="192"/>
    </location>
</feature>
<keyword evidence="7 9" id="KW-1133">Transmembrane helix</keyword>
<evidence type="ECO:0000256" key="2">
    <source>
        <dbReference type="ARBA" id="ARBA00022448"/>
    </source>
</evidence>
<dbReference type="Pfam" id="PF00664">
    <property type="entry name" value="ABC_membrane"/>
    <property type="match status" value="1"/>
</dbReference>
<dbReference type="PANTHER" id="PTHR43394">
    <property type="entry name" value="ATP-DEPENDENT PERMEASE MDL1, MITOCHONDRIAL"/>
    <property type="match status" value="1"/>
</dbReference>
<evidence type="ECO:0000256" key="9">
    <source>
        <dbReference type="SAM" id="Phobius"/>
    </source>
</evidence>
<keyword evidence="2" id="KW-0813">Transport</keyword>
<feature type="transmembrane region" description="Helical" evidence="9">
    <location>
        <begin position="73"/>
        <end position="94"/>
    </location>
</feature>
<dbReference type="InterPro" id="IPR039421">
    <property type="entry name" value="Type_1_exporter"/>
</dbReference>
<dbReference type="PANTHER" id="PTHR43394:SF1">
    <property type="entry name" value="ATP-BINDING CASSETTE SUB-FAMILY B MEMBER 10, MITOCHONDRIAL"/>
    <property type="match status" value="1"/>
</dbReference>
<dbReference type="InterPro" id="IPR003439">
    <property type="entry name" value="ABC_transporter-like_ATP-bd"/>
</dbReference>
<evidence type="ECO:0000256" key="7">
    <source>
        <dbReference type="ARBA" id="ARBA00022989"/>
    </source>
</evidence>
<dbReference type="Gene3D" id="1.20.1560.10">
    <property type="entry name" value="ABC transporter type 1, transmembrane domain"/>
    <property type="match status" value="1"/>
</dbReference>
<evidence type="ECO:0000259" key="11">
    <source>
        <dbReference type="PROSITE" id="PS50929"/>
    </source>
</evidence>
<organism evidence="12 13">
    <name type="scientific">Cohnella zeiphila</name>
    <dbReference type="NCBI Taxonomy" id="2761120"/>
    <lineage>
        <taxon>Bacteria</taxon>
        <taxon>Bacillati</taxon>
        <taxon>Bacillota</taxon>
        <taxon>Bacilli</taxon>
        <taxon>Bacillales</taxon>
        <taxon>Paenibacillaceae</taxon>
        <taxon>Cohnella</taxon>
    </lineage>
</organism>
<dbReference type="Pfam" id="PF00005">
    <property type="entry name" value="ABC_tran"/>
    <property type="match status" value="1"/>
</dbReference>
<evidence type="ECO:0000256" key="4">
    <source>
        <dbReference type="ARBA" id="ARBA00022692"/>
    </source>
</evidence>
<dbReference type="SUPFAM" id="SSF90123">
    <property type="entry name" value="ABC transporter transmembrane region"/>
    <property type="match status" value="1"/>
</dbReference>
<proteinExistence type="predicted"/>
<keyword evidence="6 12" id="KW-0067">ATP-binding</keyword>
<evidence type="ECO:0000256" key="5">
    <source>
        <dbReference type="ARBA" id="ARBA00022741"/>
    </source>
</evidence>
<evidence type="ECO:0000256" key="6">
    <source>
        <dbReference type="ARBA" id="ARBA00022840"/>
    </source>
</evidence>
<keyword evidence="3" id="KW-1003">Cell membrane</keyword>
<comment type="caution">
    <text evidence="12">The sequence shown here is derived from an EMBL/GenBank/DDBJ whole genome shotgun (WGS) entry which is preliminary data.</text>
</comment>
<evidence type="ECO:0000259" key="10">
    <source>
        <dbReference type="PROSITE" id="PS50893"/>
    </source>
</evidence>
<accession>A0A7X0SHY2</accession>
<dbReference type="GO" id="GO:0005524">
    <property type="term" value="F:ATP binding"/>
    <property type="evidence" value="ECO:0007669"/>
    <property type="project" value="UniProtKB-KW"/>
</dbReference>
<dbReference type="InterPro" id="IPR036640">
    <property type="entry name" value="ABC1_TM_sf"/>
</dbReference>
<feature type="domain" description="ABC transporter" evidence="10">
    <location>
        <begin position="347"/>
        <end position="582"/>
    </location>
</feature>
<gene>
    <name evidence="12" type="ORF">H7C18_05140</name>
</gene>
<name>A0A7X0SHY2_9BACL</name>
<dbReference type="PROSITE" id="PS00211">
    <property type="entry name" value="ABC_TRANSPORTER_1"/>
    <property type="match status" value="1"/>
</dbReference>
<sequence>MTTIPNKPESPSGKPGSWRPFLGLIRSARPSTGLLSLALGLSVLTAAGGLIVPQVTRSLVDGFSLSSLHAGQIALIACLFLASAAASGLSIFLLNRIGQQVLYRLRDRLWKKMLVLPVAHYDRVKSAELVSRMTNDTGIVKNLISEHLSTLVSGSLSIVGSLILLFALDWRMTSVLLVAVPLAVAVMVPMGMQMSRISRSTQDETAGWTATLSQVLSENRLVKSSGAEPLEYEHGREGMFRLLKLGIKEGRVQAFVTPLMTIVIMMLLAVVVGYGGMRVSSGAMTTGGLVAFVLYLMQLIAPLTQLTQFFTQFQKAVGATGRIVETLAAPEEDHETGSAVPGEIRPIRLDRISFGYGAGSDVLKDVSFEVPCGKVTALVGPSGSGKTTLFSLLERYYEPSQGALRYGDENASAFSLASWRGQIGYVQQESPLISGTIRDNIVYGLDRPVSDEELSRAAAMANAESFILSFDDGYGTQVGERGLKLSGGQRQRIGIARALLRDPRILLLDEATSSLDSQSEAAVQEALANLMKGRTTIVIAHRLSTVVDADQIVFLDKGAVTGIGTHEELAKNHELYRQFAVSQLRYEDERQTVIL</sequence>
<dbReference type="InterPro" id="IPR027417">
    <property type="entry name" value="P-loop_NTPase"/>
</dbReference>
<protein>
    <submittedName>
        <fullName evidence="12">ABC transporter ATP-binding protein</fullName>
    </submittedName>
</protein>
<dbReference type="AlphaFoldDB" id="A0A7X0SHY2"/>
<dbReference type="GO" id="GO:0015421">
    <property type="term" value="F:ABC-type oligopeptide transporter activity"/>
    <property type="evidence" value="ECO:0007669"/>
    <property type="project" value="TreeGrafter"/>
</dbReference>
<dbReference type="PROSITE" id="PS50893">
    <property type="entry name" value="ABC_TRANSPORTER_2"/>
    <property type="match status" value="1"/>
</dbReference>
<dbReference type="FunFam" id="3.40.50.300:FF:000221">
    <property type="entry name" value="Multidrug ABC transporter ATP-binding protein"/>
    <property type="match status" value="1"/>
</dbReference>
<reference evidence="12 13" key="1">
    <citation type="submission" date="2020-08" db="EMBL/GenBank/DDBJ databases">
        <title>Cohnella phylogeny.</title>
        <authorList>
            <person name="Dunlap C."/>
        </authorList>
    </citation>
    <scope>NUCLEOTIDE SEQUENCE [LARGE SCALE GENOMIC DNA]</scope>
    <source>
        <strain evidence="12 13">CBP 2801</strain>
    </source>
</reference>
<dbReference type="Proteomes" id="UP000564644">
    <property type="component" value="Unassembled WGS sequence"/>
</dbReference>
<comment type="subcellular location">
    <subcellularLocation>
        <location evidence="1">Cell membrane</location>
        <topology evidence="1">Multi-pass membrane protein</topology>
    </subcellularLocation>
</comment>
<dbReference type="SUPFAM" id="SSF52540">
    <property type="entry name" value="P-loop containing nucleoside triphosphate hydrolases"/>
    <property type="match status" value="1"/>
</dbReference>
<evidence type="ECO:0000256" key="3">
    <source>
        <dbReference type="ARBA" id="ARBA00022475"/>
    </source>
</evidence>
<keyword evidence="4 9" id="KW-0812">Transmembrane</keyword>
<keyword evidence="13" id="KW-1185">Reference proteome</keyword>
<feature type="transmembrane region" description="Helical" evidence="9">
    <location>
        <begin position="283"/>
        <end position="303"/>
    </location>
</feature>
<dbReference type="InterPro" id="IPR017871">
    <property type="entry name" value="ABC_transporter-like_CS"/>
</dbReference>
<dbReference type="GO" id="GO:0005886">
    <property type="term" value="C:plasma membrane"/>
    <property type="evidence" value="ECO:0007669"/>
    <property type="project" value="UniProtKB-SubCell"/>
</dbReference>
<dbReference type="GO" id="GO:0016887">
    <property type="term" value="F:ATP hydrolysis activity"/>
    <property type="evidence" value="ECO:0007669"/>
    <property type="project" value="InterPro"/>
</dbReference>
<evidence type="ECO:0000313" key="13">
    <source>
        <dbReference type="Proteomes" id="UP000564644"/>
    </source>
</evidence>
<dbReference type="CDD" id="cd18551">
    <property type="entry name" value="ABC_6TM_LmrA_like"/>
    <property type="match status" value="1"/>
</dbReference>
<feature type="domain" description="ABC transmembrane type-1" evidence="11">
    <location>
        <begin position="37"/>
        <end position="315"/>
    </location>
</feature>
<dbReference type="Gene3D" id="3.40.50.300">
    <property type="entry name" value="P-loop containing nucleotide triphosphate hydrolases"/>
    <property type="match status" value="1"/>
</dbReference>
<dbReference type="InterPro" id="IPR011527">
    <property type="entry name" value="ABC1_TM_dom"/>
</dbReference>
<dbReference type="InterPro" id="IPR003593">
    <property type="entry name" value="AAA+_ATPase"/>
</dbReference>
<evidence type="ECO:0000256" key="1">
    <source>
        <dbReference type="ARBA" id="ARBA00004651"/>
    </source>
</evidence>
<feature type="transmembrane region" description="Helical" evidence="9">
    <location>
        <begin position="34"/>
        <end position="53"/>
    </location>
</feature>
<keyword evidence="5" id="KW-0547">Nucleotide-binding</keyword>